<evidence type="ECO:0000313" key="1">
    <source>
        <dbReference type="EMBL" id="KKK69317.1"/>
    </source>
</evidence>
<gene>
    <name evidence="1" type="ORF">LCGC14_2935260</name>
</gene>
<sequence>MSRKDGPWLVEGIRTVERAWLSNANRTALPAHCFWCKAEQTNPRSLLVSVRYEKTITGLWAGWFCESCARERNLIW</sequence>
<reference evidence="1" key="1">
    <citation type="journal article" date="2015" name="Nature">
        <title>Complex archaea that bridge the gap between prokaryotes and eukaryotes.</title>
        <authorList>
            <person name="Spang A."/>
            <person name="Saw J.H."/>
            <person name="Jorgensen S.L."/>
            <person name="Zaremba-Niedzwiedzka K."/>
            <person name="Martijn J."/>
            <person name="Lind A.E."/>
            <person name="van Eijk R."/>
            <person name="Schleper C."/>
            <person name="Guy L."/>
            <person name="Ettema T.J."/>
        </authorList>
    </citation>
    <scope>NUCLEOTIDE SEQUENCE</scope>
</reference>
<comment type="caution">
    <text evidence="1">The sequence shown here is derived from an EMBL/GenBank/DDBJ whole genome shotgun (WGS) entry which is preliminary data.</text>
</comment>
<protein>
    <submittedName>
        <fullName evidence="1">Uncharacterized protein</fullName>
    </submittedName>
</protein>
<dbReference type="EMBL" id="LAZR01058707">
    <property type="protein sequence ID" value="KKK69317.1"/>
    <property type="molecule type" value="Genomic_DNA"/>
</dbReference>
<name>A0A0F8XJK8_9ZZZZ</name>
<proteinExistence type="predicted"/>
<accession>A0A0F8XJK8</accession>
<organism evidence="1">
    <name type="scientific">marine sediment metagenome</name>
    <dbReference type="NCBI Taxonomy" id="412755"/>
    <lineage>
        <taxon>unclassified sequences</taxon>
        <taxon>metagenomes</taxon>
        <taxon>ecological metagenomes</taxon>
    </lineage>
</organism>
<dbReference type="AlphaFoldDB" id="A0A0F8XJK8"/>